<evidence type="ECO:0000256" key="3">
    <source>
        <dbReference type="ARBA" id="ARBA00047960"/>
    </source>
</evidence>
<dbReference type="PANTHER" id="PTHR11260">
    <property type="entry name" value="GLUTATHIONE S-TRANSFERASE, GST, SUPERFAMILY, GST DOMAIN CONTAINING"/>
    <property type="match status" value="1"/>
</dbReference>
<reference evidence="6" key="1">
    <citation type="submission" date="2015-03" db="EMBL/GenBank/DDBJ databases">
        <title>A transcriptome of Araucaria cunninghamii, an australian fine timber species.</title>
        <authorList>
            <person name="Jing Yi C.J.Y."/>
            <person name="Yin San L.Y.S."/>
            <person name="Abdul Karim S.S."/>
            <person name="Wan Azmi N.N."/>
            <person name="Hercus R.R."/>
            <person name="Croft L.L."/>
        </authorList>
    </citation>
    <scope>NUCLEOTIDE SEQUENCE</scope>
    <source>
        <strain evidence="6">MI0301</strain>
        <tissue evidence="6">Leaf</tissue>
    </source>
</reference>
<proteinExistence type="predicted"/>
<dbReference type="InterPro" id="IPR036249">
    <property type="entry name" value="Thioredoxin-like_sf"/>
</dbReference>
<dbReference type="Pfam" id="PF02798">
    <property type="entry name" value="GST_N"/>
    <property type="match status" value="1"/>
</dbReference>
<keyword evidence="2" id="KW-0808">Transferase</keyword>
<dbReference type="SUPFAM" id="SSF47616">
    <property type="entry name" value="GST C-terminal domain-like"/>
    <property type="match status" value="1"/>
</dbReference>
<protein>
    <recommendedName>
        <fullName evidence="1">glutathione transferase</fullName>
        <ecNumber evidence="1">2.5.1.18</ecNumber>
    </recommendedName>
</protein>
<dbReference type="InterPro" id="IPR045073">
    <property type="entry name" value="Omega/Tau-like"/>
</dbReference>
<dbReference type="AlphaFoldDB" id="A0A0D6QTA8"/>
<dbReference type="PANTHER" id="PTHR11260:SF773">
    <property type="entry name" value="GLUTATHIONE S-TRANSFERASE U26"/>
    <property type="match status" value="1"/>
</dbReference>
<feature type="domain" description="GST N-terminal" evidence="4">
    <location>
        <begin position="6"/>
        <end position="85"/>
    </location>
</feature>
<comment type="catalytic activity">
    <reaction evidence="3">
        <text>RX + glutathione = an S-substituted glutathione + a halide anion + H(+)</text>
        <dbReference type="Rhea" id="RHEA:16437"/>
        <dbReference type="ChEBI" id="CHEBI:15378"/>
        <dbReference type="ChEBI" id="CHEBI:16042"/>
        <dbReference type="ChEBI" id="CHEBI:17792"/>
        <dbReference type="ChEBI" id="CHEBI:57925"/>
        <dbReference type="ChEBI" id="CHEBI:90779"/>
        <dbReference type="EC" id="2.5.1.18"/>
    </reaction>
</comment>
<evidence type="ECO:0000256" key="1">
    <source>
        <dbReference type="ARBA" id="ARBA00012452"/>
    </source>
</evidence>
<dbReference type="EMBL" id="GCKF01045720">
    <property type="protein sequence ID" value="JAG93754.1"/>
    <property type="molecule type" value="Transcribed_RNA"/>
</dbReference>
<dbReference type="CDD" id="cd03185">
    <property type="entry name" value="GST_C_Tau"/>
    <property type="match status" value="1"/>
</dbReference>
<feature type="domain" description="GST C-terminal" evidence="5">
    <location>
        <begin position="95"/>
        <end position="220"/>
    </location>
</feature>
<evidence type="ECO:0000313" key="6">
    <source>
        <dbReference type="EMBL" id="JAG93754.1"/>
    </source>
</evidence>
<dbReference type="GO" id="GO:0006749">
    <property type="term" value="P:glutathione metabolic process"/>
    <property type="evidence" value="ECO:0007669"/>
    <property type="project" value="InterPro"/>
</dbReference>
<dbReference type="PROSITE" id="PS50405">
    <property type="entry name" value="GST_CTER"/>
    <property type="match status" value="1"/>
</dbReference>
<dbReference type="PROSITE" id="PS50404">
    <property type="entry name" value="GST_NTER"/>
    <property type="match status" value="1"/>
</dbReference>
<sequence>MASNGEKVKVFTFSISPFVNRVLIALEEMGVPYDSQEVDMNNKSPEFLEANPVYKKVPAIVHKGKPLSESLVILEYIHDTWSSSPSAGTTLLPKDPYDKAIARFWADFVEKKFWKAGWRTTLTEGETQEEAKQEFIDSFLLLEEALRKTSGGKPFFGGDDFGYVDIALAPFIFLWPAVEILGDFKIPFGRCPHLSAWSQLVSQRESVKKILPSAEAALEYMAGVRKQALSTSN</sequence>
<dbReference type="Gene3D" id="1.20.1050.10">
    <property type="match status" value="1"/>
</dbReference>
<dbReference type="SFLD" id="SFLDS00019">
    <property type="entry name" value="Glutathione_Transferase_(cytos"/>
    <property type="match status" value="1"/>
</dbReference>
<dbReference type="Pfam" id="PF13410">
    <property type="entry name" value="GST_C_2"/>
    <property type="match status" value="1"/>
</dbReference>
<dbReference type="Gene3D" id="3.40.30.10">
    <property type="entry name" value="Glutaredoxin"/>
    <property type="match status" value="1"/>
</dbReference>
<dbReference type="InterPro" id="IPR010987">
    <property type="entry name" value="Glutathione-S-Trfase_C-like"/>
</dbReference>
<organism evidence="6">
    <name type="scientific">Araucaria cunninghamii</name>
    <name type="common">Hoop pine</name>
    <name type="synonym">Moreton Bay pine</name>
    <dbReference type="NCBI Taxonomy" id="56994"/>
    <lineage>
        <taxon>Eukaryota</taxon>
        <taxon>Viridiplantae</taxon>
        <taxon>Streptophyta</taxon>
        <taxon>Embryophyta</taxon>
        <taxon>Tracheophyta</taxon>
        <taxon>Spermatophyta</taxon>
        <taxon>Pinopsida</taxon>
        <taxon>Pinidae</taxon>
        <taxon>Conifers II</taxon>
        <taxon>Araucariales</taxon>
        <taxon>Araucariaceae</taxon>
        <taxon>Araucaria</taxon>
    </lineage>
</organism>
<dbReference type="SUPFAM" id="SSF52833">
    <property type="entry name" value="Thioredoxin-like"/>
    <property type="match status" value="1"/>
</dbReference>
<dbReference type="EC" id="2.5.1.18" evidence="1"/>
<dbReference type="SFLD" id="SFLDG01152">
    <property type="entry name" value="Main.3:_Omega-_and_Tau-like"/>
    <property type="match status" value="1"/>
</dbReference>
<dbReference type="SFLD" id="SFLDG00358">
    <property type="entry name" value="Main_(cytGST)"/>
    <property type="match status" value="1"/>
</dbReference>
<dbReference type="InterPro" id="IPR036282">
    <property type="entry name" value="Glutathione-S-Trfase_C_sf"/>
</dbReference>
<dbReference type="GO" id="GO:0004364">
    <property type="term" value="F:glutathione transferase activity"/>
    <property type="evidence" value="ECO:0007669"/>
    <property type="project" value="UniProtKB-EC"/>
</dbReference>
<evidence type="ECO:0000259" key="4">
    <source>
        <dbReference type="PROSITE" id="PS50404"/>
    </source>
</evidence>
<dbReference type="InterPro" id="IPR045074">
    <property type="entry name" value="GST_C_Tau"/>
</dbReference>
<dbReference type="InterPro" id="IPR040079">
    <property type="entry name" value="Glutathione_S-Trfase"/>
</dbReference>
<name>A0A0D6QTA8_ARACU</name>
<dbReference type="InterPro" id="IPR004045">
    <property type="entry name" value="Glutathione_S-Trfase_N"/>
</dbReference>
<accession>A0A0D6QTA8</accession>
<evidence type="ECO:0000256" key="2">
    <source>
        <dbReference type="ARBA" id="ARBA00022679"/>
    </source>
</evidence>
<evidence type="ECO:0000259" key="5">
    <source>
        <dbReference type="PROSITE" id="PS50405"/>
    </source>
</evidence>
<dbReference type="GO" id="GO:0005737">
    <property type="term" value="C:cytoplasm"/>
    <property type="evidence" value="ECO:0007669"/>
    <property type="project" value="TreeGrafter"/>
</dbReference>